<keyword evidence="1" id="KW-1133">Transmembrane helix</keyword>
<dbReference type="RefSeq" id="WP_213165840.1">
    <property type="nucleotide sequence ID" value="NZ_CP058559.1"/>
</dbReference>
<keyword evidence="1" id="KW-0812">Transmembrane</keyword>
<dbReference type="AlphaFoldDB" id="A0A7G9W9W6"/>
<keyword evidence="1" id="KW-0472">Membrane</keyword>
<organism evidence="2 3">
    <name type="scientific">Alkalicella caledoniensis</name>
    <dbReference type="NCBI Taxonomy" id="2731377"/>
    <lineage>
        <taxon>Bacteria</taxon>
        <taxon>Bacillati</taxon>
        <taxon>Bacillota</taxon>
        <taxon>Clostridia</taxon>
        <taxon>Eubacteriales</taxon>
        <taxon>Proteinivoracaceae</taxon>
        <taxon>Alkalicella</taxon>
    </lineage>
</organism>
<keyword evidence="3" id="KW-1185">Reference proteome</keyword>
<dbReference type="KEGG" id="acae:HYG86_12225"/>
<protein>
    <submittedName>
        <fullName evidence="2">Uncharacterized protein</fullName>
    </submittedName>
</protein>
<reference evidence="2 3" key="1">
    <citation type="submission" date="2020-07" db="EMBL/GenBank/DDBJ databases">
        <title>Alkalicella. sp. LB2 genome.</title>
        <authorList>
            <person name="Postec A."/>
            <person name="Quemeneur M."/>
        </authorList>
    </citation>
    <scope>NUCLEOTIDE SEQUENCE [LARGE SCALE GENOMIC DNA]</scope>
    <source>
        <strain evidence="2 3">LB2</strain>
    </source>
</reference>
<accession>A0A7G9W9W6</accession>
<dbReference type="PROSITE" id="PS51257">
    <property type="entry name" value="PROKAR_LIPOPROTEIN"/>
    <property type="match status" value="1"/>
</dbReference>
<feature type="transmembrane region" description="Helical" evidence="1">
    <location>
        <begin position="6"/>
        <end position="27"/>
    </location>
</feature>
<name>A0A7G9W9W6_ALKCA</name>
<proteinExistence type="predicted"/>
<sequence>MNRKLFWGGLAFVLFACVVILVVTNLGDRNKIRAISSELALVETHVNTSVEGTKLYEPTMENALKHSEYILSGKISGIKDEIKESILYSFTIEETIMGEIAEREIIIFGYGSEFEVGSEYILFLNVHSYTERPYDIYVYDDHFFFKIDNGEIQRLIDVFPFEEYISPFENEKYNNIDNFIKLLKDNTLSKKGTSERAKEKIDDYGTLYNKSHIVMEIKLSGLYKIDKYISEPIFTISETYKGDATDILFFLPTNLEIGENYLIFLEQTEDSFYSITTRQNSIFKVGTSEYKEVLSEIN</sequence>
<dbReference type="Proteomes" id="UP000516160">
    <property type="component" value="Chromosome"/>
</dbReference>
<evidence type="ECO:0000313" key="2">
    <source>
        <dbReference type="EMBL" id="QNO15478.1"/>
    </source>
</evidence>
<dbReference type="EMBL" id="CP058559">
    <property type="protein sequence ID" value="QNO15478.1"/>
    <property type="molecule type" value="Genomic_DNA"/>
</dbReference>
<evidence type="ECO:0000256" key="1">
    <source>
        <dbReference type="SAM" id="Phobius"/>
    </source>
</evidence>
<evidence type="ECO:0000313" key="3">
    <source>
        <dbReference type="Proteomes" id="UP000516160"/>
    </source>
</evidence>
<gene>
    <name evidence="2" type="ORF">HYG86_12225</name>
</gene>